<dbReference type="EMBL" id="MVIE01000020">
    <property type="protein sequence ID" value="ORB39156.1"/>
    <property type="molecule type" value="Genomic_DNA"/>
</dbReference>
<reference evidence="5 6" key="1">
    <citation type="submission" date="2017-02" db="EMBL/GenBank/DDBJ databases">
        <title>The new phylogeny of genus Mycobacterium.</title>
        <authorList>
            <person name="Tortoli E."/>
            <person name="Trovato A."/>
            <person name="Cirillo D.M."/>
        </authorList>
    </citation>
    <scope>NUCLEOTIDE SEQUENCE [LARGE SCALE GENOMIC DNA]</scope>
    <source>
        <strain evidence="5 6">DSM 45000</strain>
    </source>
</reference>
<dbReference type="GO" id="GO:0004791">
    <property type="term" value="F:thioredoxin-disulfide reductase (NADPH) activity"/>
    <property type="evidence" value="ECO:0007669"/>
    <property type="project" value="UniProtKB-EC"/>
</dbReference>
<comment type="catalytic activity">
    <reaction evidence="3">
        <text>[thioredoxin]-dithiol + NADP(+) = [thioredoxin]-disulfide + NADPH + H(+)</text>
        <dbReference type="Rhea" id="RHEA:20345"/>
        <dbReference type="Rhea" id="RHEA-COMP:10698"/>
        <dbReference type="Rhea" id="RHEA-COMP:10700"/>
        <dbReference type="ChEBI" id="CHEBI:15378"/>
        <dbReference type="ChEBI" id="CHEBI:29950"/>
        <dbReference type="ChEBI" id="CHEBI:50058"/>
        <dbReference type="ChEBI" id="CHEBI:57783"/>
        <dbReference type="ChEBI" id="CHEBI:58349"/>
        <dbReference type="EC" id="1.8.1.9"/>
    </reaction>
</comment>
<evidence type="ECO:0000313" key="6">
    <source>
        <dbReference type="Proteomes" id="UP000192513"/>
    </source>
</evidence>
<dbReference type="Proteomes" id="UP000192513">
    <property type="component" value="Unassembled WGS sequence"/>
</dbReference>
<dbReference type="Pfam" id="PF07992">
    <property type="entry name" value="Pyr_redox_2"/>
    <property type="match status" value="1"/>
</dbReference>
<evidence type="ECO:0000313" key="5">
    <source>
        <dbReference type="EMBL" id="ORB39156.1"/>
    </source>
</evidence>
<dbReference type="AlphaFoldDB" id="A0A1X0I8M0"/>
<name>A0A1X0I8M0_9MYCO</name>
<gene>
    <name evidence="5" type="ORF">BST39_16375</name>
</gene>
<organism evidence="5 6">
    <name type="scientific">Mycobacterium paraseoulense</name>
    <dbReference type="NCBI Taxonomy" id="590652"/>
    <lineage>
        <taxon>Bacteria</taxon>
        <taxon>Bacillati</taxon>
        <taxon>Actinomycetota</taxon>
        <taxon>Actinomycetes</taxon>
        <taxon>Mycobacteriales</taxon>
        <taxon>Mycobacteriaceae</taxon>
        <taxon>Mycobacterium</taxon>
    </lineage>
</organism>
<feature type="domain" description="FAD/NAD(P)-binding" evidence="4">
    <location>
        <begin position="22"/>
        <end position="307"/>
    </location>
</feature>
<evidence type="ECO:0000256" key="3">
    <source>
        <dbReference type="ARBA" id="ARBA00048132"/>
    </source>
</evidence>
<protein>
    <submittedName>
        <fullName evidence="5">Thioredoxin reductase</fullName>
    </submittedName>
</protein>
<dbReference type="Gene3D" id="3.50.50.60">
    <property type="entry name" value="FAD/NAD(P)-binding domain"/>
    <property type="match status" value="2"/>
</dbReference>
<accession>A0A1X0I8M0</accession>
<dbReference type="PRINTS" id="PR00368">
    <property type="entry name" value="FADPNR"/>
</dbReference>
<proteinExistence type="predicted"/>
<dbReference type="PANTHER" id="PTHR48105">
    <property type="entry name" value="THIOREDOXIN REDUCTASE 1-RELATED-RELATED"/>
    <property type="match status" value="1"/>
</dbReference>
<dbReference type="PRINTS" id="PR00469">
    <property type="entry name" value="PNDRDTASEII"/>
</dbReference>
<comment type="caution">
    <text evidence="5">The sequence shown here is derived from an EMBL/GenBank/DDBJ whole genome shotgun (WGS) entry which is preliminary data.</text>
</comment>
<dbReference type="STRING" id="590652.BST39_16375"/>
<sequence length="354" mass="37356">MLPRSDRPCHQPMTPTASRVRDVIIVGSGPAGYTAAIYTARAGLDTLVIEGHEPGGALIAAGPIDNYPGVGPFVSGPALAEAMRRQAQRFGAELCSGHVERFDVRDKPKTVGTSDDQHHGRALILAMGSAPRSLNVPGERGLHGVSTSAKRDGARFTGRDVAVIGGGDGAVEEALYLAPLARHVTLIHQRPRLRASAIAVARLQDHPNVTIRTSTEVLALHGNRRVSGVRVRSRRHAGDSTIAVAAVFVAVGQIPRSDLLIGHVDLDAGGHILTKGGTTRTSAEGVFAAGDLIDRRYRQAVTAAASGCAAALDAERWLSRPHSPLLDSIAREGKIPQDPVATHHRGRCLVHRIG</sequence>
<dbReference type="InterPro" id="IPR050097">
    <property type="entry name" value="Ferredoxin-NADP_redctase_2"/>
</dbReference>
<evidence type="ECO:0000256" key="2">
    <source>
        <dbReference type="ARBA" id="ARBA00023002"/>
    </source>
</evidence>
<evidence type="ECO:0000256" key="1">
    <source>
        <dbReference type="ARBA" id="ARBA00022630"/>
    </source>
</evidence>
<dbReference type="InterPro" id="IPR023753">
    <property type="entry name" value="FAD/NAD-binding_dom"/>
</dbReference>
<keyword evidence="2" id="KW-0560">Oxidoreductase</keyword>
<dbReference type="SUPFAM" id="SSF51905">
    <property type="entry name" value="FAD/NAD(P)-binding domain"/>
    <property type="match status" value="1"/>
</dbReference>
<dbReference type="InterPro" id="IPR036188">
    <property type="entry name" value="FAD/NAD-bd_sf"/>
</dbReference>
<keyword evidence="6" id="KW-1185">Reference proteome</keyword>
<evidence type="ECO:0000259" key="4">
    <source>
        <dbReference type="Pfam" id="PF07992"/>
    </source>
</evidence>
<keyword evidence="1" id="KW-0285">Flavoprotein</keyword>